<organism evidence="6 7">
    <name type="scientific">Brevundimonas nasdae</name>
    <dbReference type="NCBI Taxonomy" id="172043"/>
    <lineage>
        <taxon>Bacteria</taxon>
        <taxon>Pseudomonadati</taxon>
        <taxon>Pseudomonadota</taxon>
        <taxon>Alphaproteobacteria</taxon>
        <taxon>Caulobacterales</taxon>
        <taxon>Caulobacteraceae</taxon>
        <taxon>Brevundimonas</taxon>
    </lineage>
</organism>
<keyword evidence="2" id="KW-0805">Transcription regulation</keyword>
<dbReference type="InterPro" id="IPR000847">
    <property type="entry name" value="LysR_HTH_N"/>
</dbReference>
<dbReference type="Proteomes" id="UP000824334">
    <property type="component" value="Chromosome"/>
</dbReference>
<evidence type="ECO:0000256" key="3">
    <source>
        <dbReference type="ARBA" id="ARBA00023125"/>
    </source>
</evidence>
<evidence type="ECO:0000256" key="1">
    <source>
        <dbReference type="ARBA" id="ARBA00009437"/>
    </source>
</evidence>
<dbReference type="GeneID" id="94375146"/>
<dbReference type="RefSeq" id="WP_219354336.1">
    <property type="nucleotide sequence ID" value="NZ_CP080034.1"/>
</dbReference>
<evidence type="ECO:0000313" key="6">
    <source>
        <dbReference type="EMBL" id="QYC11825.1"/>
    </source>
</evidence>
<dbReference type="InterPro" id="IPR005119">
    <property type="entry name" value="LysR_subst-bd"/>
</dbReference>
<comment type="similarity">
    <text evidence="1">Belongs to the LysR transcriptional regulatory family.</text>
</comment>
<proteinExistence type="inferred from homology"/>
<dbReference type="PROSITE" id="PS50931">
    <property type="entry name" value="HTH_LYSR"/>
    <property type="match status" value="1"/>
</dbReference>
<accession>A0ABX8TKR7</accession>
<dbReference type="PANTHER" id="PTHR30537">
    <property type="entry name" value="HTH-TYPE TRANSCRIPTIONAL REGULATOR"/>
    <property type="match status" value="1"/>
</dbReference>
<reference evidence="6 7" key="1">
    <citation type="submission" date="2021-07" db="EMBL/GenBank/DDBJ databases">
        <title>Isolation and characterization of bacteria from a gold mining with a capacity of golden bioaccumulation.</title>
        <authorList>
            <person name="Yang X.J."/>
        </authorList>
    </citation>
    <scope>NUCLEOTIDE SEQUENCE [LARGE SCALE GENOMIC DNA]</scope>
    <source>
        <strain evidence="6 7">Au29</strain>
    </source>
</reference>
<keyword evidence="7" id="KW-1185">Reference proteome</keyword>
<protein>
    <submittedName>
        <fullName evidence="6">LysR family transcriptional regulator</fullName>
    </submittedName>
</protein>
<dbReference type="PANTHER" id="PTHR30537:SF3">
    <property type="entry name" value="TRANSCRIPTIONAL REGULATORY PROTEIN"/>
    <property type="match status" value="1"/>
</dbReference>
<dbReference type="Pfam" id="PF03466">
    <property type="entry name" value="LysR_substrate"/>
    <property type="match status" value="1"/>
</dbReference>
<evidence type="ECO:0000259" key="5">
    <source>
        <dbReference type="PROSITE" id="PS50931"/>
    </source>
</evidence>
<keyword evidence="4" id="KW-0804">Transcription</keyword>
<keyword evidence="3" id="KW-0238">DNA-binding</keyword>
<sequence length="295" mass="31979">MFDWDDLRIFEVLARTGSLSAAARLLKVNHATIGRRVAALEAELGTTLVTRLPRNTVLTPQGDAIAALAREMEQTAQAVTRRARAFDNNLTGNVRISLPPALASDFLAERLTGFSALYPGLTVTLKATPFVSSLERGETDLAIRLVQPDGPTQVARRLGVMQLGLFAAPSVAITAPKHWSFVLSDEDLAHLPHQVWLANYADGRPISVRSSDIHTQISAVRAGLGVAALPVFMTENTDLVRVDVGIAAPARGIWLVVHEEVRKAPAVQATMSWLAETFAASEFRAPIDFDWSTAR</sequence>
<evidence type="ECO:0000313" key="7">
    <source>
        <dbReference type="Proteomes" id="UP000824334"/>
    </source>
</evidence>
<gene>
    <name evidence="6" type="ORF">KWG56_07705</name>
</gene>
<name>A0ABX8TKR7_9CAUL</name>
<dbReference type="EMBL" id="CP080034">
    <property type="protein sequence ID" value="QYC11825.1"/>
    <property type="molecule type" value="Genomic_DNA"/>
</dbReference>
<feature type="domain" description="HTH lysR-type" evidence="5">
    <location>
        <begin position="2"/>
        <end position="59"/>
    </location>
</feature>
<dbReference type="InterPro" id="IPR058163">
    <property type="entry name" value="LysR-type_TF_proteobact-type"/>
</dbReference>
<evidence type="ECO:0000256" key="2">
    <source>
        <dbReference type="ARBA" id="ARBA00023015"/>
    </source>
</evidence>
<evidence type="ECO:0000256" key="4">
    <source>
        <dbReference type="ARBA" id="ARBA00023163"/>
    </source>
</evidence>
<dbReference type="Pfam" id="PF00126">
    <property type="entry name" value="HTH_1"/>
    <property type="match status" value="1"/>
</dbReference>